<gene>
    <name evidence="7" type="ORF">GS18_0213850</name>
</gene>
<name>A0A084GXU7_METID</name>
<sequence>MNRQQLKAKKKHPANKKIFKNILLFFIIVFLCIGAYGAYITYKTYQAANQSFNELERGHKSKLREVAVEAGKDPISILLMGIEDYSSGGVGRTDSLMVATLNPEDQSMKLVSIPRDTLVYLVDRGKKDKINHAYAFGGKEATITAIEDLLDIPIDYYATVNFKGFKDIINEIGGITVDVPFDFWEKSDVDGSRIEFYKGQMKLNGEEALAYARMRKRDPRGDFGRNDRQKQIISSSVDKILSPANLLKLDKIADHVGKNVETNLRISEALGIQAKYGDFNSKLIDQLVVKGSDEYINGVYYFVPDENEMIELQNVLKAHLDHNKSGYRNNNVKE</sequence>
<dbReference type="EMBL" id="JNVC02000005">
    <property type="protein sequence ID" value="KEZ52159.1"/>
    <property type="molecule type" value="Genomic_DNA"/>
</dbReference>
<dbReference type="InterPro" id="IPR004474">
    <property type="entry name" value="LytR_CpsA_psr"/>
</dbReference>
<evidence type="ECO:0000256" key="3">
    <source>
        <dbReference type="ARBA" id="ARBA00022968"/>
    </source>
</evidence>
<dbReference type="STRING" id="246786.GS18_0213850"/>
<feature type="transmembrane region" description="Helical" evidence="5">
    <location>
        <begin position="21"/>
        <end position="42"/>
    </location>
</feature>
<dbReference type="NCBIfam" id="TIGR00350">
    <property type="entry name" value="lytR_cpsA_psr"/>
    <property type="match status" value="1"/>
</dbReference>
<dbReference type="PANTHER" id="PTHR33392">
    <property type="entry name" value="POLYISOPRENYL-TEICHOIC ACID--PEPTIDOGLYCAN TEICHOIC ACID TRANSFERASE TAGU"/>
    <property type="match status" value="1"/>
</dbReference>
<dbReference type="OrthoDB" id="27330at2"/>
<keyword evidence="3" id="KW-0735">Signal-anchor</keyword>
<proteinExistence type="inferred from homology"/>
<evidence type="ECO:0000256" key="1">
    <source>
        <dbReference type="ARBA" id="ARBA00006068"/>
    </source>
</evidence>
<evidence type="ECO:0000259" key="6">
    <source>
        <dbReference type="Pfam" id="PF03816"/>
    </source>
</evidence>
<comment type="similarity">
    <text evidence="1">Belongs to the LytR/CpsA/Psr (LCP) family.</text>
</comment>
<protein>
    <submittedName>
        <fullName evidence="7">LytR family transcriptional regulator</fullName>
    </submittedName>
</protein>
<evidence type="ECO:0000256" key="4">
    <source>
        <dbReference type="ARBA" id="ARBA00022989"/>
    </source>
</evidence>
<dbReference type="Proteomes" id="UP000028549">
    <property type="component" value="Unassembled WGS sequence"/>
</dbReference>
<dbReference type="Pfam" id="PF03816">
    <property type="entry name" value="LytR_cpsA_psr"/>
    <property type="match status" value="1"/>
</dbReference>
<feature type="domain" description="Cell envelope-related transcriptional attenuator" evidence="6">
    <location>
        <begin position="92"/>
        <end position="240"/>
    </location>
</feature>
<accession>A0A084GXU7</accession>
<dbReference type="GO" id="GO:0071555">
    <property type="term" value="P:cell wall organization"/>
    <property type="evidence" value="ECO:0007669"/>
    <property type="project" value="UniProtKB-KW"/>
</dbReference>
<keyword evidence="8" id="KW-1185">Reference proteome</keyword>
<dbReference type="RefSeq" id="WP_029566988.1">
    <property type="nucleotide sequence ID" value="NZ_JNVC02000005.1"/>
</dbReference>
<dbReference type="Gene3D" id="3.40.630.190">
    <property type="entry name" value="LCP protein"/>
    <property type="match status" value="1"/>
</dbReference>
<dbReference type="PANTHER" id="PTHR33392:SF10">
    <property type="entry name" value="POLYISOPRENYL-TEICHOIC ACID--PEPTIDOGLYCAN TEICHOIC ACID TRANSFERASE TAGV"/>
    <property type="match status" value="1"/>
</dbReference>
<reference evidence="7 8" key="1">
    <citation type="journal article" date="2005" name="Int. J. Syst. Evol. Microbiol.">
        <title>Bacillus cibi sp. nov., isolated from jeotgal, a traditional Korean fermented seafood.</title>
        <authorList>
            <person name="Yoon J.H."/>
            <person name="Lee C.H."/>
            <person name="Oh T.K."/>
        </authorList>
    </citation>
    <scope>NUCLEOTIDE SEQUENCE [LARGE SCALE GENOMIC DNA]</scope>
    <source>
        <strain evidence="7 8">DSM 16189</strain>
    </source>
</reference>
<keyword evidence="4 5" id="KW-1133">Transmembrane helix</keyword>
<organism evidence="7 8">
    <name type="scientific">Metabacillus indicus</name>
    <name type="common">Bacillus indicus</name>
    <dbReference type="NCBI Taxonomy" id="246786"/>
    <lineage>
        <taxon>Bacteria</taxon>
        <taxon>Bacillati</taxon>
        <taxon>Bacillota</taxon>
        <taxon>Bacilli</taxon>
        <taxon>Bacillales</taxon>
        <taxon>Bacillaceae</taxon>
        <taxon>Metabacillus</taxon>
    </lineage>
</organism>
<evidence type="ECO:0000313" key="7">
    <source>
        <dbReference type="EMBL" id="KEZ52159.1"/>
    </source>
</evidence>
<keyword evidence="5" id="KW-0472">Membrane</keyword>
<dbReference type="InterPro" id="IPR050922">
    <property type="entry name" value="LytR/CpsA/Psr_CW_biosynth"/>
</dbReference>
<evidence type="ECO:0000313" key="8">
    <source>
        <dbReference type="Proteomes" id="UP000028549"/>
    </source>
</evidence>
<evidence type="ECO:0000256" key="2">
    <source>
        <dbReference type="ARBA" id="ARBA00022692"/>
    </source>
</evidence>
<comment type="caution">
    <text evidence="7">The sequence shown here is derived from an EMBL/GenBank/DDBJ whole genome shotgun (WGS) entry which is preliminary data.</text>
</comment>
<dbReference type="AlphaFoldDB" id="A0A084GXU7"/>
<evidence type="ECO:0000256" key="5">
    <source>
        <dbReference type="SAM" id="Phobius"/>
    </source>
</evidence>
<keyword evidence="2 5" id="KW-0812">Transmembrane</keyword>